<dbReference type="SMART" id="SM00382">
    <property type="entry name" value="AAA"/>
    <property type="match status" value="1"/>
</dbReference>
<name>A0ABS6UWT2_9PSEU</name>
<evidence type="ECO:0000256" key="1">
    <source>
        <dbReference type="ARBA" id="ARBA00022448"/>
    </source>
</evidence>
<organism evidence="5 6">
    <name type="scientific">Pseudonocardia abyssalis</name>
    <dbReference type="NCBI Taxonomy" id="2792008"/>
    <lineage>
        <taxon>Bacteria</taxon>
        <taxon>Bacillati</taxon>
        <taxon>Actinomycetota</taxon>
        <taxon>Actinomycetes</taxon>
        <taxon>Pseudonocardiales</taxon>
        <taxon>Pseudonocardiaceae</taxon>
        <taxon>Pseudonocardia</taxon>
    </lineage>
</organism>
<dbReference type="RefSeq" id="WP_218602462.1">
    <property type="nucleotide sequence ID" value="NZ_JADQDJ010000065.1"/>
</dbReference>
<proteinExistence type="predicted"/>
<sequence length="262" mass="26849">MRLEAVRKRYRRGPEVLTGVDLELTAGAPVVVLGGNGTGKSTLLRIAAGCAAASSGRVVGRPRRVGYLPADLPAPERTPARVWLAHLAAIRGTDPASASRVLDALGFTGGLDAPLARLSTGNWRKVGLAQALGGSPGLVVLDEPWSGLDDAAGAALDDALRAATCPVLVTDHTGRGAATAGAEVRRLAAGRLQRVPPPVAHAVVELRCPVDPAVAVTRLPPVTGWWSDGPVLTVRVPAERGDALLAAALAAGCSVLTVRRDP</sequence>
<evidence type="ECO:0000256" key="3">
    <source>
        <dbReference type="ARBA" id="ARBA00022840"/>
    </source>
</evidence>
<feature type="domain" description="ABC transporter" evidence="4">
    <location>
        <begin position="1"/>
        <end position="214"/>
    </location>
</feature>
<dbReference type="EMBL" id="JADQDK010000001">
    <property type="protein sequence ID" value="MBW0136704.1"/>
    <property type="molecule type" value="Genomic_DNA"/>
</dbReference>
<dbReference type="Proteomes" id="UP000694287">
    <property type="component" value="Unassembled WGS sequence"/>
</dbReference>
<dbReference type="PANTHER" id="PTHR42939">
    <property type="entry name" value="ABC TRANSPORTER ATP-BINDING PROTEIN ALBC-RELATED"/>
    <property type="match status" value="1"/>
</dbReference>
<evidence type="ECO:0000259" key="4">
    <source>
        <dbReference type="PROSITE" id="PS50893"/>
    </source>
</evidence>
<keyword evidence="3 5" id="KW-0067">ATP-binding</keyword>
<dbReference type="InterPro" id="IPR051782">
    <property type="entry name" value="ABC_Transporter_VariousFunc"/>
</dbReference>
<comment type="caution">
    <text evidence="5">The sequence shown here is derived from an EMBL/GenBank/DDBJ whole genome shotgun (WGS) entry which is preliminary data.</text>
</comment>
<reference evidence="5 6" key="1">
    <citation type="submission" date="2020-11" db="EMBL/GenBank/DDBJ databases">
        <title>Pseudonocardia abyssalis sp. nov. and Pseudonocardia oceani sp. nov., description and phylogenomic analysis of two novel actinomycetes isolated from the deep Southern Ocean.</title>
        <authorList>
            <person name="Parra J."/>
        </authorList>
    </citation>
    <scope>NUCLEOTIDE SEQUENCE [LARGE SCALE GENOMIC DNA]</scope>
    <source>
        <strain evidence="5 6">KRD-168</strain>
    </source>
</reference>
<keyword evidence="1" id="KW-0813">Transport</keyword>
<dbReference type="Pfam" id="PF00005">
    <property type="entry name" value="ABC_tran"/>
    <property type="match status" value="1"/>
</dbReference>
<gene>
    <name evidence="5" type="ORF">I4I81_20880</name>
</gene>
<evidence type="ECO:0000313" key="6">
    <source>
        <dbReference type="Proteomes" id="UP000694287"/>
    </source>
</evidence>
<dbReference type="PROSITE" id="PS50893">
    <property type="entry name" value="ABC_TRANSPORTER_2"/>
    <property type="match status" value="1"/>
</dbReference>
<dbReference type="InterPro" id="IPR003593">
    <property type="entry name" value="AAA+_ATPase"/>
</dbReference>
<protein>
    <submittedName>
        <fullName evidence="5">ATP-binding cassette domain-containing protein</fullName>
    </submittedName>
</protein>
<dbReference type="InterPro" id="IPR003439">
    <property type="entry name" value="ABC_transporter-like_ATP-bd"/>
</dbReference>
<evidence type="ECO:0000313" key="5">
    <source>
        <dbReference type="EMBL" id="MBW0136704.1"/>
    </source>
</evidence>
<accession>A0ABS6UWT2</accession>
<keyword evidence="2" id="KW-0547">Nucleotide-binding</keyword>
<keyword evidence="6" id="KW-1185">Reference proteome</keyword>
<dbReference type="GO" id="GO:0005524">
    <property type="term" value="F:ATP binding"/>
    <property type="evidence" value="ECO:0007669"/>
    <property type="project" value="UniProtKB-KW"/>
</dbReference>
<dbReference type="PANTHER" id="PTHR42939:SF1">
    <property type="entry name" value="ABC TRANSPORTER ATP-BINDING PROTEIN ALBC-RELATED"/>
    <property type="match status" value="1"/>
</dbReference>
<evidence type="ECO:0000256" key="2">
    <source>
        <dbReference type="ARBA" id="ARBA00022741"/>
    </source>
</evidence>